<name>R7QNW9_CHOCR</name>
<dbReference type="EMBL" id="HG001994">
    <property type="protein sequence ID" value="CDF39070.1"/>
    <property type="molecule type" value="Genomic_DNA"/>
</dbReference>
<reference evidence="2" key="1">
    <citation type="journal article" date="2013" name="Proc. Natl. Acad. Sci. U.S.A.">
        <title>Genome structure and metabolic features in the red seaweed Chondrus crispus shed light on evolution of the Archaeplastida.</title>
        <authorList>
            <person name="Collen J."/>
            <person name="Porcel B."/>
            <person name="Carre W."/>
            <person name="Ball S.G."/>
            <person name="Chaparro C."/>
            <person name="Tonon T."/>
            <person name="Barbeyron T."/>
            <person name="Michel G."/>
            <person name="Noel B."/>
            <person name="Valentin K."/>
            <person name="Elias M."/>
            <person name="Artiguenave F."/>
            <person name="Arun A."/>
            <person name="Aury J.M."/>
            <person name="Barbosa-Neto J.F."/>
            <person name="Bothwell J.H."/>
            <person name="Bouget F.Y."/>
            <person name="Brillet L."/>
            <person name="Cabello-Hurtado F."/>
            <person name="Capella-Gutierrez S."/>
            <person name="Charrier B."/>
            <person name="Cladiere L."/>
            <person name="Cock J.M."/>
            <person name="Coelho S.M."/>
            <person name="Colleoni C."/>
            <person name="Czjzek M."/>
            <person name="Da Silva C."/>
            <person name="Delage L."/>
            <person name="Denoeud F."/>
            <person name="Deschamps P."/>
            <person name="Dittami S.M."/>
            <person name="Gabaldon T."/>
            <person name="Gachon C.M."/>
            <person name="Groisillier A."/>
            <person name="Herve C."/>
            <person name="Jabbari K."/>
            <person name="Katinka M."/>
            <person name="Kloareg B."/>
            <person name="Kowalczyk N."/>
            <person name="Labadie K."/>
            <person name="Leblanc C."/>
            <person name="Lopez P.J."/>
            <person name="McLachlan D.H."/>
            <person name="Meslet-Cladiere L."/>
            <person name="Moustafa A."/>
            <person name="Nehr Z."/>
            <person name="Nyvall Collen P."/>
            <person name="Panaud O."/>
            <person name="Partensky F."/>
            <person name="Poulain J."/>
            <person name="Rensing S.A."/>
            <person name="Rousvoal S."/>
            <person name="Samson G."/>
            <person name="Symeonidi A."/>
            <person name="Weissenbach J."/>
            <person name="Zambounis A."/>
            <person name="Wincker P."/>
            <person name="Boyen C."/>
        </authorList>
    </citation>
    <scope>NUCLEOTIDE SEQUENCE [LARGE SCALE GENOMIC DNA]</scope>
    <source>
        <strain evidence="2">cv. Stackhouse</strain>
    </source>
</reference>
<dbReference type="AlphaFoldDB" id="R7QNW9"/>
<dbReference type="KEGG" id="ccp:CHC_T00000089001"/>
<dbReference type="Gramene" id="CDF39070">
    <property type="protein sequence ID" value="CDF39070"/>
    <property type="gene ID" value="CHC_T00000089001"/>
</dbReference>
<evidence type="ECO:0000313" key="1">
    <source>
        <dbReference type="EMBL" id="CDF39070.1"/>
    </source>
</evidence>
<gene>
    <name evidence="1" type="ORF">CHC_T00000089001</name>
</gene>
<dbReference type="Proteomes" id="UP000012073">
    <property type="component" value="Unassembled WGS sequence"/>
</dbReference>
<accession>R7QNW9</accession>
<evidence type="ECO:0000313" key="2">
    <source>
        <dbReference type="Proteomes" id="UP000012073"/>
    </source>
</evidence>
<proteinExistence type="predicted"/>
<keyword evidence="2" id="KW-1185">Reference proteome</keyword>
<dbReference type="RefSeq" id="XP_005718981.1">
    <property type="nucleotide sequence ID" value="XM_005718924.1"/>
</dbReference>
<protein>
    <submittedName>
        <fullName evidence="1">Uncharacterized protein</fullName>
    </submittedName>
</protein>
<sequence>MATWSETTPHLAYFHDVHFSKFRITQLYTPLATSVL</sequence>
<dbReference type="GeneID" id="17326706"/>
<organism evidence="1 2">
    <name type="scientific">Chondrus crispus</name>
    <name type="common">Carrageen Irish moss</name>
    <name type="synonym">Polymorpha crispa</name>
    <dbReference type="NCBI Taxonomy" id="2769"/>
    <lineage>
        <taxon>Eukaryota</taxon>
        <taxon>Rhodophyta</taxon>
        <taxon>Florideophyceae</taxon>
        <taxon>Rhodymeniophycidae</taxon>
        <taxon>Gigartinales</taxon>
        <taxon>Gigartinaceae</taxon>
        <taxon>Chondrus</taxon>
    </lineage>
</organism>